<dbReference type="RefSeq" id="WP_090174532.1">
    <property type="nucleotide sequence ID" value="NZ_FMXR01000019.1"/>
</dbReference>
<feature type="domain" description="HTH luxR-type" evidence="4">
    <location>
        <begin position="719"/>
        <end position="784"/>
    </location>
</feature>
<evidence type="ECO:0000256" key="1">
    <source>
        <dbReference type="ARBA" id="ARBA00023015"/>
    </source>
</evidence>
<dbReference type="InterPro" id="IPR036388">
    <property type="entry name" value="WH-like_DNA-bd_sf"/>
</dbReference>
<accession>A0A1G6CFK9</accession>
<dbReference type="InterPro" id="IPR000792">
    <property type="entry name" value="Tscrpt_reg_LuxR_C"/>
</dbReference>
<dbReference type="Pfam" id="PF00196">
    <property type="entry name" value="GerE"/>
    <property type="match status" value="1"/>
</dbReference>
<evidence type="ECO:0000313" key="6">
    <source>
        <dbReference type="Proteomes" id="UP000199228"/>
    </source>
</evidence>
<keyword evidence="3" id="KW-0804">Transcription</keyword>
<dbReference type="SMART" id="SM00421">
    <property type="entry name" value="HTH_LUXR"/>
    <property type="match status" value="1"/>
</dbReference>
<dbReference type="PANTHER" id="PTHR44688">
    <property type="entry name" value="DNA-BINDING TRANSCRIPTIONAL ACTIVATOR DEVR_DOSR"/>
    <property type="match status" value="1"/>
</dbReference>
<dbReference type="OrthoDB" id="2039528at2"/>
<evidence type="ECO:0000313" key="5">
    <source>
        <dbReference type="EMBL" id="SDB31601.1"/>
    </source>
</evidence>
<keyword evidence="2" id="KW-0238">DNA-binding</keyword>
<dbReference type="SUPFAM" id="SSF46894">
    <property type="entry name" value="C-terminal effector domain of the bipartite response regulators"/>
    <property type="match status" value="1"/>
</dbReference>
<evidence type="ECO:0000259" key="4">
    <source>
        <dbReference type="PROSITE" id="PS50043"/>
    </source>
</evidence>
<dbReference type="PANTHER" id="PTHR44688:SF16">
    <property type="entry name" value="DNA-BINDING TRANSCRIPTIONAL ACTIVATOR DEVR_DOSR"/>
    <property type="match status" value="1"/>
</dbReference>
<dbReference type="GO" id="GO:0006355">
    <property type="term" value="P:regulation of DNA-templated transcription"/>
    <property type="evidence" value="ECO:0007669"/>
    <property type="project" value="InterPro"/>
</dbReference>
<protein>
    <submittedName>
        <fullName evidence="5">LuxR family transcriptional regulator, maltose regulon positive regulatory protein</fullName>
    </submittedName>
</protein>
<dbReference type="Proteomes" id="UP000199228">
    <property type="component" value="Unassembled WGS sequence"/>
</dbReference>
<dbReference type="InterPro" id="IPR016032">
    <property type="entry name" value="Sig_transdc_resp-reg_C-effctor"/>
</dbReference>
<dbReference type="GO" id="GO:0003677">
    <property type="term" value="F:DNA binding"/>
    <property type="evidence" value="ECO:0007669"/>
    <property type="project" value="UniProtKB-KW"/>
</dbReference>
<keyword evidence="6" id="KW-1185">Reference proteome</keyword>
<dbReference type="PROSITE" id="PS50043">
    <property type="entry name" value="HTH_LUXR_2"/>
    <property type="match status" value="1"/>
</dbReference>
<organism evidence="5 6">
    <name type="scientific">Eubacterium oxidoreducens</name>
    <dbReference type="NCBI Taxonomy" id="1732"/>
    <lineage>
        <taxon>Bacteria</taxon>
        <taxon>Bacillati</taxon>
        <taxon>Bacillota</taxon>
        <taxon>Clostridia</taxon>
        <taxon>Eubacteriales</taxon>
        <taxon>Eubacteriaceae</taxon>
        <taxon>Eubacterium</taxon>
    </lineage>
</organism>
<dbReference type="EMBL" id="FMXR01000019">
    <property type="protein sequence ID" value="SDB31601.1"/>
    <property type="molecule type" value="Genomic_DNA"/>
</dbReference>
<dbReference type="CDD" id="cd06170">
    <property type="entry name" value="LuxR_C_like"/>
    <property type="match status" value="1"/>
</dbReference>
<reference evidence="5 6" key="1">
    <citation type="submission" date="2016-10" db="EMBL/GenBank/DDBJ databases">
        <authorList>
            <person name="de Groot N.N."/>
        </authorList>
    </citation>
    <scope>NUCLEOTIDE SEQUENCE [LARGE SCALE GENOMIC DNA]</scope>
    <source>
        <strain evidence="5 6">DSM 3217</strain>
    </source>
</reference>
<sequence length="789" mass="91690">MGYIKVPKVYEKLKKAEELYLPVFISAATCWGKSAAVEYYYRRKATRILRCINGAINEMPTVGKIRENIVVIEDMQWLSQEESVQYLRKLLYTEGLQVIMISRGILPSAFALDDIELGFVRIFEKDFAFEETQVSEYFEDKGILLTPEQIAKITKFSKGYVCALHCYATRIIAGEKISESLNANVVRDIYHMWDARLVKQWSEEFWHFALCVCVFERFHQEMAEYITGNKNVSAIIEYCREKMNQLWIDDDGNYYFRPEIRGYYLWKRDLLWTKELIEQNNRMAAEYYEKMQDVPNALKYYSKAHATKKIREILVRNAQNHPGVGHYVDTKEYYFQLPEEDIAQVPVLMAGMSMLYALMLMPEKSEEWYAKLENFENDKANSRELRKEARTRLAYLDIALPHRGTKGILRIMRDVFNLITKGDVVLPEFSVTGNMPSLMNGGLDFSEWSKNDTYIARFMGKTVEVITGSYGQGLVTLALAESGFEKGKMSSYEVLSRCSDGYGQATHGGKIEMCFAAIGIQARQQIIEGWLPSAKRAAQSFFEKARAERAEYLYPNLEAFEVWMSLFSGNNEGSSTYIDGTTDAKKKFEISDRYRQMVKIKCLIAQNRLYEAMDTAMFLTGYYSSYDRHFCGMENELLKAIILYRLGNDQWKVKMYDTLKKAQEYHFVRFVSIEGCAVLPLLKIIKEEGLKDIHQEFFEQIYEESIRVAGFYPDYMRFIPKESISLTKRESQVFSMLCAGMAMDDICRELQISYDGLKKHNRNIYKKLGVKNRAEAERKAARIGWVYRG</sequence>
<evidence type="ECO:0000256" key="3">
    <source>
        <dbReference type="ARBA" id="ARBA00023163"/>
    </source>
</evidence>
<dbReference type="STRING" id="1732.SAMN02910417_02334"/>
<gene>
    <name evidence="5" type="ORF">SAMN02910417_02334</name>
</gene>
<dbReference type="Gene3D" id="1.10.10.10">
    <property type="entry name" value="Winged helix-like DNA-binding domain superfamily/Winged helix DNA-binding domain"/>
    <property type="match status" value="1"/>
</dbReference>
<proteinExistence type="predicted"/>
<dbReference type="AlphaFoldDB" id="A0A1G6CFK9"/>
<evidence type="ECO:0000256" key="2">
    <source>
        <dbReference type="ARBA" id="ARBA00023125"/>
    </source>
</evidence>
<keyword evidence="1" id="KW-0805">Transcription regulation</keyword>
<name>A0A1G6CFK9_EUBOX</name>